<protein>
    <submittedName>
        <fullName evidence="4">Calcium-binding protein</fullName>
    </submittedName>
</protein>
<dbReference type="EMBL" id="JANJOU010000040">
    <property type="protein sequence ID" value="MCR0985737.1"/>
    <property type="molecule type" value="Genomic_DNA"/>
</dbReference>
<dbReference type="PRINTS" id="PR00313">
    <property type="entry name" value="CABNDNGRPT"/>
</dbReference>
<proteinExistence type="predicted"/>
<dbReference type="PANTHER" id="PTHR38340">
    <property type="entry name" value="S-LAYER PROTEIN"/>
    <property type="match status" value="1"/>
</dbReference>
<reference evidence="4 5" key="1">
    <citation type="submission" date="2022-06" db="EMBL/GenBank/DDBJ databases">
        <title>Roseomonas CN29.</title>
        <authorList>
            <person name="Cheng Y."/>
            <person name="He X."/>
        </authorList>
    </citation>
    <scope>NUCLEOTIDE SEQUENCE [LARGE SCALE GENOMIC DNA]</scope>
    <source>
        <strain evidence="4 5">CN29</strain>
    </source>
</reference>
<evidence type="ECO:0000256" key="1">
    <source>
        <dbReference type="ARBA" id="ARBA00004613"/>
    </source>
</evidence>
<name>A0ABT1XC91_9PROT</name>
<feature type="region of interest" description="Disordered" evidence="3">
    <location>
        <begin position="1"/>
        <end position="24"/>
    </location>
</feature>
<dbReference type="RefSeq" id="WP_257719383.1">
    <property type="nucleotide sequence ID" value="NZ_JANJOU010000040.1"/>
</dbReference>
<evidence type="ECO:0000256" key="3">
    <source>
        <dbReference type="SAM" id="MobiDB-lite"/>
    </source>
</evidence>
<evidence type="ECO:0000313" key="5">
    <source>
        <dbReference type="Proteomes" id="UP001524642"/>
    </source>
</evidence>
<dbReference type="SUPFAM" id="SSF51120">
    <property type="entry name" value="beta-Roll"/>
    <property type="match status" value="4"/>
</dbReference>
<dbReference type="PANTHER" id="PTHR38340:SF1">
    <property type="entry name" value="S-LAYER PROTEIN"/>
    <property type="match status" value="1"/>
</dbReference>
<gene>
    <name evidence="4" type="ORF">NRP21_27160</name>
</gene>
<evidence type="ECO:0000313" key="4">
    <source>
        <dbReference type="EMBL" id="MCR0985737.1"/>
    </source>
</evidence>
<dbReference type="Pfam" id="PF00353">
    <property type="entry name" value="HemolysinCabind"/>
    <property type="match status" value="7"/>
</dbReference>
<comment type="subcellular location">
    <subcellularLocation>
        <location evidence="1">Secreted</location>
    </subcellularLocation>
</comment>
<evidence type="ECO:0000256" key="2">
    <source>
        <dbReference type="ARBA" id="ARBA00022525"/>
    </source>
</evidence>
<organism evidence="4 5">
    <name type="scientific">Roseomonas populi</name>
    <dbReference type="NCBI Taxonomy" id="3121582"/>
    <lineage>
        <taxon>Bacteria</taxon>
        <taxon>Pseudomonadati</taxon>
        <taxon>Pseudomonadota</taxon>
        <taxon>Alphaproteobacteria</taxon>
        <taxon>Acetobacterales</taxon>
        <taxon>Roseomonadaceae</taxon>
        <taxon>Roseomonas</taxon>
    </lineage>
</organism>
<accession>A0ABT1XC91</accession>
<sequence>MATIYGTAGADSRDGTSAADAIYGGPSSNPFSDVGNDTLSGLGGADTINGYRGNDTLDGGEGDDTLDGGFGTDTASYLSAFIAVTLSLAFAGAQNTVGAGMDTLISIENLTGGQGDDHLTGNTGANVLDGAGGNDTLDGGIGNDTATYASSTAGVTVSLAIVGPQDTGGAGIDTLISMESLRGGSGNDSLTGSDRNNIIEGGLGNDTMTGNGGGDMLSYETSLAAVTVSLAITTAQDTGGAGIDTATGFRSLRGGWGNDVLIGNAASNALAGMAGDDIIRGGGGNNAIDGGEGRDTVDYTGFTGISSVGLSTGGGRVTTNATIDSLVSIEVLRLGSKGDSVSIENGSFTVFAGDGDDTLRGGTDGDTLFGQDGNDSLIGGDGNDTLFSGAGFDTLDGGAGTDTASYEDAYFRVIVDLEDPNERLSLIENVTGSTFNDILMGNSGANVLRGGDGKDWLYGRAGDDLLVGGLVTTGCTPRTGRTRWRAGTTTIFTSSPAAAPS</sequence>
<dbReference type="InterPro" id="IPR018511">
    <property type="entry name" value="Hemolysin-typ_Ca-bd_CS"/>
</dbReference>
<dbReference type="Gene3D" id="2.150.10.10">
    <property type="entry name" value="Serralysin-like metalloprotease, C-terminal"/>
    <property type="match status" value="6"/>
</dbReference>
<dbReference type="InterPro" id="IPR011049">
    <property type="entry name" value="Serralysin-like_metalloprot_C"/>
</dbReference>
<keyword evidence="5" id="KW-1185">Reference proteome</keyword>
<dbReference type="PROSITE" id="PS00330">
    <property type="entry name" value="HEMOLYSIN_CALCIUM"/>
    <property type="match status" value="3"/>
</dbReference>
<dbReference type="InterPro" id="IPR050557">
    <property type="entry name" value="RTX_toxin/Mannuronan_C5-epim"/>
</dbReference>
<dbReference type="InterPro" id="IPR001343">
    <property type="entry name" value="Hemolysn_Ca-bd"/>
</dbReference>
<dbReference type="Proteomes" id="UP001524642">
    <property type="component" value="Unassembled WGS sequence"/>
</dbReference>
<keyword evidence="2" id="KW-0964">Secreted</keyword>
<comment type="caution">
    <text evidence="4">The sequence shown here is derived from an EMBL/GenBank/DDBJ whole genome shotgun (WGS) entry which is preliminary data.</text>
</comment>